<dbReference type="CDD" id="cd00090">
    <property type="entry name" value="HTH_ARSR"/>
    <property type="match status" value="1"/>
</dbReference>
<protein>
    <submittedName>
        <fullName evidence="5">MarR family transcriptional regulator</fullName>
    </submittedName>
</protein>
<evidence type="ECO:0000256" key="3">
    <source>
        <dbReference type="ARBA" id="ARBA00023163"/>
    </source>
</evidence>
<dbReference type="PANTHER" id="PTHR42756:SF1">
    <property type="entry name" value="TRANSCRIPTIONAL REPRESSOR OF EMRAB OPERON"/>
    <property type="match status" value="1"/>
</dbReference>
<dbReference type="SUPFAM" id="SSF46785">
    <property type="entry name" value="Winged helix' DNA-binding domain"/>
    <property type="match status" value="1"/>
</dbReference>
<dbReference type="InterPro" id="IPR036390">
    <property type="entry name" value="WH_DNA-bd_sf"/>
</dbReference>
<dbReference type="EMBL" id="CP118735">
    <property type="protein sequence ID" value="WNY51976.1"/>
    <property type="molecule type" value="Genomic_DNA"/>
</dbReference>
<dbReference type="SMART" id="SM00347">
    <property type="entry name" value="HTH_MARR"/>
    <property type="match status" value="1"/>
</dbReference>
<keyword evidence="3" id="KW-0804">Transcription</keyword>
<dbReference type="GO" id="GO:0003700">
    <property type="term" value="F:DNA-binding transcription factor activity"/>
    <property type="evidence" value="ECO:0007669"/>
    <property type="project" value="InterPro"/>
</dbReference>
<keyword evidence="1" id="KW-0805">Transcription regulation</keyword>
<evidence type="ECO:0000313" key="5">
    <source>
        <dbReference type="EMBL" id="WNY51976.1"/>
    </source>
</evidence>
<dbReference type="AlphaFoldDB" id="A0AA96VNR4"/>
<proteinExistence type="predicted"/>
<evidence type="ECO:0000256" key="1">
    <source>
        <dbReference type="ARBA" id="ARBA00023015"/>
    </source>
</evidence>
<accession>A0AA96VNR4</accession>
<dbReference type="PANTHER" id="PTHR42756">
    <property type="entry name" value="TRANSCRIPTIONAL REGULATOR, MARR"/>
    <property type="match status" value="1"/>
</dbReference>
<dbReference type="RefSeq" id="WP_248049764.1">
    <property type="nucleotide sequence ID" value="NZ_CP118735.1"/>
</dbReference>
<evidence type="ECO:0000259" key="4">
    <source>
        <dbReference type="PROSITE" id="PS50995"/>
    </source>
</evidence>
<dbReference type="Gene3D" id="1.10.10.10">
    <property type="entry name" value="Winged helix-like DNA-binding domain superfamily/Winged helix DNA-binding domain"/>
    <property type="match status" value="1"/>
</dbReference>
<reference evidence="5" key="1">
    <citation type="submission" date="2023-02" db="EMBL/GenBank/DDBJ databases">
        <title>Streptococcus sp. Genome Sequencing and Assembly.</title>
        <authorList>
            <person name="Shore S.M."/>
            <person name="Nicholson T.L."/>
        </authorList>
    </citation>
    <scope>NUCLEOTIDE SEQUENCE</scope>
    <source>
        <strain evidence="5">29887</strain>
    </source>
</reference>
<sequence>MKHLSQLLYQLKLADEAVTSLFEKGLGISLTRYQLLTNLLDQAPCSQQDLQEKLQIDRAAITRHLKILEDKGYIQRERNPENQREMLVQPTQYAVNELQVHPTAQHLAVKAAMESILSDEEEERLSYLLKKLVSGLQDLPLETVIEEKGE</sequence>
<name>A0AA96VNR4_9STRE</name>
<organism evidence="5">
    <name type="scientific">Streptococcus iners</name>
    <dbReference type="NCBI Taxonomy" id="3028084"/>
    <lineage>
        <taxon>Bacteria</taxon>
        <taxon>Bacillati</taxon>
        <taxon>Bacillota</taxon>
        <taxon>Bacilli</taxon>
        <taxon>Lactobacillales</taxon>
        <taxon>Streptococcaceae</taxon>
        <taxon>Streptococcus</taxon>
    </lineage>
</organism>
<dbReference type="GO" id="GO:0003677">
    <property type="term" value="F:DNA binding"/>
    <property type="evidence" value="ECO:0007669"/>
    <property type="project" value="UniProtKB-KW"/>
</dbReference>
<dbReference type="InterPro" id="IPR036388">
    <property type="entry name" value="WH-like_DNA-bd_sf"/>
</dbReference>
<feature type="domain" description="HTH marR-type" evidence="4">
    <location>
        <begin position="1"/>
        <end position="134"/>
    </location>
</feature>
<keyword evidence="2" id="KW-0238">DNA-binding</keyword>
<dbReference type="PRINTS" id="PR00598">
    <property type="entry name" value="HTHMARR"/>
</dbReference>
<dbReference type="PROSITE" id="PS50995">
    <property type="entry name" value="HTH_MARR_2"/>
    <property type="match status" value="1"/>
</dbReference>
<gene>
    <name evidence="5" type="ORF">PW252_04845</name>
</gene>
<dbReference type="Pfam" id="PF01047">
    <property type="entry name" value="MarR"/>
    <property type="match status" value="1"/>
</dbReference>
<dbReference type="InterPro" id="IPR000835">
    <property type="entry name" value="HTH_MarR-typ"/>
</dbReference>
<dbReference type="KEGG" id="sins:PW252_04845"/>
<dbReference type="InterPro" id="IPR011991">
    <property type="entry name" value="ArsR-like_HTH"/>
</dbReference>
<evidence type="ECO:0000256" key="2">
    <source>
        <dbReference type="ARBA" id="ARBA00023125"/>
    </source>
</evidence>